<dbReference type="GO" id="GO:0000976">
    <property type="term" value="F:transcription cis-regulatory region binding"/>
    <property type="evidence" value="ECO:0007669"/>
    <property type="project" value="TreeGrafter"/>
</dbReference>
<keyword evidence="4" id="KW-0804">Transcription</keyword>
<dbReference type="GO" id="GO:0003700">
    <property type="term" value="F:DNA-binding transcription factor activity"/>
    <property type="evidence" value="ECO:0007669"/>
    <property type="project" value="InterPro"/>
</dbReference>
<dbReference type="AlphaFoldDB" id="A8MG35"/>
<dbReference type="STRING" id="350688.Clos_1026"/>
<dbReference type="SUPFAM" id="SSF46785">
    <property type="entry name" value="Winged helix' DNA-binding domain"/>
    <property type="match status" value="1"/>
</dbReference>
<dbReference type="InterPro" id="IPR036388">
    <property type="entry name" value="WH-like_DNA-bd_sf"/>
</dbReference>
<dbReference type="InterPro" id="IPR005119">
    <property type="entry name" value="LysR_subst-bd"/>
</dbReference>
<dbReference type="InterPro" id="IPR036390">
    <property type="entry name" value="WH_DNA-bd_sf"/>
</dbReference>
<dbReference type="Pfam" id="PF00126">
    <property type="entry name" value="HTH_1"/>
    <property type="match status" value="1"/>
</dbReference>
<dbReference type="Proteomes" id="UP000000269">
    <property type="component" value="Chromosome"/>
</dbReference>
<evidence type="ECO:0000313" key="7">
    <source>
        <dbReference type="Proteomes" id="UP000000269"/>
    </source>
</evidence>
<accession>A8MG35</accession>
<evidence type="ECO:0000256" key="1">
    <source>
        <dbReference type="ARBA" id="ARBA00009437"/>
    </source>
</evidence>
<dbReference type="OrthoDB" id="9785745at2"/>
<evidence type="ECO:0000256" key="2">
    <source>
        <dbReference type="ARBA" id="ARBA00023015"/>
    </source>
</evidence>
<gene>
    <name evidence="6" type="ordered locus">Clos_1026</name>
</gene>
<dbReference type="CDD" id="cd08420">
    <property type="entry name" value="PBP2_CysL_like"/>
    <property type="match status" value="1"/>
</dbReference>
<evidence type="ECO:0000259" key="5">
    <source>
        <dbReference type="PROSITE" id="PS50931"/>
    </source>
</evidence>
<dbReference type="SUPFAM" id="SSF53850">
    <property type="entry name" value="Periplasmic binding protein-like II"/>
    <property type="match status" value="1"/>
</dbReference>
<dbReference type="PROSITE" id="PS50931">
    <property type="entry name" value="HTH_LYSR"/>
    <property type="match status" value="1"/>
</dbReference>
<proteinExistence type="inferred from homology"/>
<evidence type="ECO:0000256" key="3">
    <source>
        <dbReference type="ARBA" id="ARBA00023125"/>
    </source>
</evidence>
<dbReference type="PANTHER" id="PTHR30126:SF40">
    <property type="entry name" value="HTH-TYPE TRANSCRIPTIONAL REGULATOR GLTR"/>
    <property type="match status" value="1"/>
</dbReference>
<reference evidence="7" key="1">
    <citation type="submission" date="2007-10" db="EMBL/GenBank/DDBJ databases">
        <title>Complete genome of Alkaliphilus oremlandii OhILAs.</title>
        <authorList>
            <person name="Copeland A."/>
            <person name="Lucas S."/>
            <person name="Lapidus A."/>
            <person name="Barry K."/>
            <person name="Detter J.C."/>
            <person name="Glavina del Rio T."/>
            <person name="Hammon N."/>
            <person name="Israni S."/>
            <person name="Dalin E."/>
            <person name="Tice H."/>
            <person name="Pitluck S."/>
            <person name="Chain P."/>
            <person name="Malfatti S."/>
            <person name="Shin M."/>
            <person name="Vergez L."/>
            <person name="Schmutz J."/>
            <person name="Larimer F."/>
            <person name="Land M."/>
            <person name="Hauser L."/>
            <person name="Kyrpides N."/>
            <person name="Mikhailova N."/>
            <person name="Stolz J.F."/>
            <person name="Dawson A."/>
            <person name="Fisher E."/>
            <person name="Crable B."/>
            <person name="Perera E."/>
            <person name="Lisak J."/>
            <person name="Ranganathan M."/>
            <person name="Basu P."/>
            <person name="Richardson P."/>
        </authorList>
    </citation>
    <scope>NUCLEOTIDE SEQUENCE [LARGE SCALE GENOMIC DNA]</scope>
    <source>
        <strain evidence="7">OhILAs</strain>
    </source>
</reference>
<name>A8MG35_ALKOO</name>
<protein>
    <submittedName>
        <fullName evidence="6">Transcriptional regulator, LysR family</fullName>
    </submittedName>
</protein>
<dbReference type="PANTHER" id="PTHR30126">
    <property type="entry name" value="HTH-TYPE TRANSCRIPTIONAL REGULATOR"/>
    <property type="match status" value="1"/>
</dbReference>
<dbReference type="Gene3D" id="1.10.10.10">
    <property type="entry name" value="Winged helix-like DNA-binding domain superfamily/Winged helix DNA-binding domain"/>
    <property type="match status" value="1"/>
</dbReference>
<dbReference type="InterPro" id="IPR000847">
    <property type="entry name" value="LysR_HTH_N"/>
</dbReference>
<keyword evidence="2" id="KW-0805">Transcription regulation</keyword>
<dbReference type="RefSeq" id="WP_012158885.1">
    <property type="nucleotide sequence ID" value="NC_009922.1"/>
</dbReference>
<comment type="similarity">
    <text evidence="1">Belongs to the LysR transcriptional regulatory family.</text>
</comment>
<dbReference type="EMBL" id="CP000853">
    <property type="protein sequence ID" value="ABW18573.1"/>
    <property type="molecule type" value="Genomic_DNA"/>
</dbReference>
<dbReference type="PRINTS" id="PR00039">
    <property type="entry name" value="HTHLYSR"/>
</dbReference>
<dbReference type="KEGG" id="aoe:Clos_1026"/>
<keyword evidence="7" id="KW-1185">Reference proteome</keyword>
<evidence type="ECO:0000313" key="6">
    <source>
        <dbReference type="EMBL" id="ABW18573.1"/>
    </source>
</evidence>
<dbReference type="Gene3D" id="3.40.190.10">
    <property type="entry name" value="Periplasmic binding protein-like II"/>
    <property type="match status" value="2"/>
</dbReference>
<keyword evidence="3" id="KW-0238">DNA-binding</keyword>
<dbReference type="eggNOG" id="COG0583">
    <property type="taxonomic scope" value="Bacteria"/>
</dbReference>
<dbReference type="Pfam" id="PF03466">
    <property type="entry name" value="LysR_substrate"/>
    <property type="match status" value="1"/>
</dbReference>
<dbReference type="HOGENOM" id="CLU_039613_6_1_9"/>
<organism evidence="6 7">
    <name type="scientific">Alkaliphilus oremlandii (strain OhILAs)</name>
    <name type="common">Clostridium oremlandii (strain OhILAs)</name>
    <dbReference type="NCBI Taxonomy" id="350688"/>
    <lineage>
        <taxon>Bacteria</taxon>
        <taxon>Bacillati</taxon>
        <taxon>Bacillota</taxon>
        <taxon>Clostridia</taxon>
        <taxon>Peptostreptococcales</taxon>
        <taxon>Natronincolaceae</taxon>
        <taxon>Alkaliphilus</taxon>
    </lineage>
</organism>
<feature type="domain" description="HTH lysR-type" evidence="5">
    <location>
        <begin position="1"/>
        <end position="58"/>
    </location>
</feature>
<sequence>MIDSRVHTFITVAKTKNFTRAAEALNLTQPGVYQQIQYLERYYGTKFIQKEGRTLKLTEEGEFFLQYAKEIANISAEMERNLRNGAPTIKRHHIAATMTIGGYVIPTILGAYKKENPNTNIALSVSNTSVILKKIIDREVELALVEGPFDRIKFKHRKFKEDELVLAVSKSHDFAKRKFVQLDEVLKGNLILREPDSGTREIFEGELISHGYSVDTISGCMEVESITATISLVKENVGYTIISREAIKREVKEGSIVIVPIENFTMYRDFNFIYLYEKEMDFMEDFIEYCCNYKVLK</sequence>
<evidence type="ECO:0000256" key="4">
    <source>
        <dbReference type="ARBA" id="ARBA00023163"/>
    </source>
</evidence>